<accession>A0A927MRR7</accession>
<proteinExistence type="predicted"/>
<dbReference type="Pfam" id="PF11042">
    <property type="entry name" value="DUF2750"/>
    <property type="match status" value="1"/>
</dbReference>
<evidence type="ECO:0008006" key="3">
    <source>
        <dbReference type="Google" id="ProtNLM"/>
    </source>
</evidence>
<dbReference type="EMBL" id="JADBEM010000001">
    <property type="protein sequence ID" value="MBE1605690.1"/>
    <property type="molecule type" value="Genomic_DNA"/>
</dbReference>
<sequence>MSVAAAQASAFYEEFLTNGQVFALRDDAGFPAPLNSEGVRAMPFWSKRSRAEKIIANVPAYSGMEPVEIPGQDWLEKWLPGLEKDGLLVGLNWSGVRAIGYDLTVADVQRNLDARRRLRSARHHPNAE</sequence>
<protein>
    <recommendedName>
        <fullName evidence="3">DUF2750 domain-containing protein</fullName>
    </recommendedName>
</protein>
<dbReference type="InterPro" id="IPR021284">
    <property type="entry name" value="DUF2750"/>
</dbReference>
<name>A0A927MRR7_9ACTN</name>
<keyword evidence="2" id="KW-1185">Reference proteome</keyword>
<organism evidence="1 2">
    <name type="scientific">Actinopolymorpha pittospori</name>
    <dbReference type="NCBI Taxonomy" id="648752"/>
    <lineage>
        <taxon>Bacteria</taxon>
        <taxon>Bacillati</taxon>
        <taxon>Actinomycetota</taxon>
        <taxon>Actinomycetes</taxon>
        <taxon>Propionibacteriales</taxon>
        <taxon>Actinopolymorphaceae</taxon>
        <taxon>Actinopolymorpha</taxon>
    </lineage>
</organism>
<dbReference type="RefSeq" id="WP_192749969.1">
    <property type="nucleotide sequence ID" value="NZ_BAABJL010000188.1"/>
</dbReference>
<evidence type="ECO:0000313" key="1">
    <source>
        <dbReference type="EMBL" id="MBE1605690.1"/>
    </source>
</evidence>
<evidence type="ECO:0000313" key="2">
    <source>
        <dbReference type="Proteomes" id="UP000638648"/>
    </source>
</evidence>
<comment type="caution">
    <text evidence="1">The sequence shown here is derived from an EMBL/GenBank/DDBJ whole genome shotgun (WGS) entry which is preliminary data.</text>
</comment>
<reference evidence="1" key="1">
    <citation type="submission" date="2020-10" db="EMBL/GenBank/DDBJ databases">
        <title>Sequencing the genomes of 1000 actinobacteria strains.</title>
        <authorList>
            <person name="Klenk H.-P."/>
        </authorList>
    </citation>
    <scope>NUCLEOTIDE SEQUENCE</scope>
    <source>
        <strain evidence="1">DSM 45354</strain>
    </source>
</reference>
<gene>
    <name evidence="1" type="ORF">HEB94_002538</name>
</gene>
<dbReference type="AlphaFoldDB" id="A0A927MRR7"/>
<dbReference type="Proteomes" id="UP000638648">
    <property type="component" value="Unassembled WGS sequence"/>
</dbReference>